<name>A0A9W6F1Y7_9CHLO</name>
<dbReference type="EMBL" id="BRXU01000007">
    <property type="protein sequence ID" value="GLC53382.1"/>
    <property type="molecule type" value="Genomic_DNA"/>
</dbReference>
<dbReference type="PANTHER" id="PTHR21230:SF79">
    <property type="entry name" value="T-SNARE COILED-COIL HOMOLOGY DOMAIN-CONTAINING PROTEIN"/>
    <property type="match status" value="1"/>
</dbReference>
<keyword evidence="6 7" id="KW-0472">Membrane</keyword>
<dbReference type="Gene3D" id="1.20.5.110">
    <property type="match status" value="1"/>
</dbReference>
<sequence>MDIRCLRFRLIKDFEREARADNMPASELAARKRTMAAELNGFIEMKKAFAQAEGSKGDLLNGAGGGEIEMGLDGMSMQQLMTKGRKDIGEIDKTLDLAQRTAEETKQIGVEIAGTLDAQTKKMEKIVDDLNEIEFTMKKASQVIRDITRGLLTDKCIAFLLLLTVLGVVAIIVIKIIKPNRKKVQEGASAILNATVNAANETLSPVIDTVVNKTSGILNRRMLAQKALLHLLELNATL</sequence>
<evidence type="ECO:0000256" key="6">
    <source>
        <dbReference type="ARBA" id="ARBA00023136"/>
    </source>
</evidence>
<keyword evidence="3 7" id="KW-0812">Transmembrane</keyword>
<keyword evidence="10" id="KW-1185">Reference proteome</keyword>
<dbReference type="InterPro" id="IPR000727">
    <property type="entry name" value="T_SNARE_dom"/>
</dbReference>
<dbReference type="PANTHER" id="PTHR21230">
    <property type="entry name" value="VESICLE TRANSPORT V-SNARE PROTEIN VTI1-RELATED"/>
    <property type="match status" value="1"/>
</dbReference>
<dbReference type="PROSITE" id="PS50192">
    <property type="entry name" value="T_SNARE"/>
    <property type="match status" value="1"/>
</dbReference>
<evidence type="ECO:0000256" key="1">
    <source>
        <dbReference type="ARBA" id="ARBA00004211"/>
    </source>
</evidence>
<gene>
    <name evidence="9" type="primary">PLEST002210</name>
    <name evidence="9" type="ORF">PLESTB_000738700</name>
</gene>
<proteinExistence type="predicted"/>
<evidence type="ECO:0000256" key="5">
    <source>
        <dbReference type="ARBA" id="ARBA00022989"/>
    </source>
</evidence>
<evidence type="ECO:0000256" key="3">
    <source>
        <dbReference type="ARBA" id="ARBA00022692"/>
    </source>
</evidence>
<evidence type="ECO:0000313" key="10">
    <source>
        <dbReference type="Proteomes" id="UP001165080"/>
    </source>
</evidence>
<keyword evidence="2" id="KW-0813">Transport</keyword>
<evidence type="ECO:0000259" key="8">
    <source>
        <dbReference type="PROSITE" id="PS50192"/>
    </source>
</evidence>
<reference evidence="9 10" key="1">
    <citation type="journal article" date="2023" name="Commun. Biol.">
        <title>Reorganization of the ancestral sex-determining regions during the evolution of trioecy in Pleodorina starrii.</title>
        <authorList>
            <person name="Takahashi K."/>
            <person name="Suzuki S."/>
            <person name="Kawai-Toyooka H."/>
            <person name="Yamamoto K."/>
            <person name="Hamaji T."/>
            <person name="Ootsuki R."/>
            <person name="Yamaguchi H."/>
            <person name="Kawachi M."/>
            <person name="Higashiyama T."/>
            <person name="Nozaki H."/>
        </authorList>
    </citation>
    <scope>NUCLEOTIDE SEQUENCE [LARGE SCALE GENOMIC DNA]</scope>
    <source>
        <strain evidence="9 10">NIES-4479</strain>
    </source>
</reference>
<dbReference type="GO" id="GO:0000149">
    <property type="term" value="F:SNARE binding"/>
    <property type="evidence" value="ECO:0007669"/>
    <property type="project" value="TreeGrafter"/>
</dbReference>
<evidence type="ECO:0000313" key="9">
    <source>
        <dbReference type="EMBL" id="GLC53382.1"/>
    </source>
</evidence>
<dbReference type="GO" id="GO:0006906">
    <property type="term" value="P:vesicle fusion"/>
    <property type="evidence" value="ECO:0007669"/>
    <property type="project" value="TreeGrafter"/>
</dbReference>
<feature type="transmembrane region" description="Helical" evidence="7">
    <location>
        <begin position="157"/>
        <end position="177"/>
    </location>
</feature>
<dbReference type="AlphaFoldDB" id="A0A9W6F1Y7"/>
<accession>A0A9W6F1Y7</accession>
<protein>
    <recommendedName>
        <fullName evidence="8">t-SNARE coiled-coil homology domain-containing protein</fullName>
    </recommendedName>
</protein>
<keyword evidence="5 7" id="KW-1133">Transmembrane helix</keyword>
<dbReference type="GO" id="GO:0015031">
    <property type="term" value="P:protein transport"/>
    <property type="evidence" value="ECO:0007669"/>
    <property type="project" value="UniProtKB-KW"/>
</dbReference>
<dbReference type="GO" id="GO:0005794">
    <property type="term" value="C:Golgi apparatus"/>
    <property type="evidence" value="ECO:0007669"/>
    <property type="project" value="TreeGrafter"/>
</dbReference>
<organism evidence="9 10">
    <name type="scientific">Pleodorina starrii</name>
    <dbReference type="NCBI Taxonomy" id="330485"/>
    <lineage>
        <taxon>Eukaryota</taxon>
        <taxon>Viridiplantae</taxon>
        <taxon>Chlorophyta</taxon>
        <taxon>core chlorophytes</taxon>
        <taxon>Chlorophyceae</taxon>
        <taxon>CS clade</taxon>
        <taxon>Chlamydomonadales</taxon>
        <taxon>Volvocaceae</taxon>
        <taxon>Pleodorina</taxon>
    </lineage>
</organism>
<dbReference type="GO" id="GO:0005789">
    <property type="term" value="C:endoplasmic reticulum membrane"/>
    <property type="evidence" value="ECO:0007669"/>
    <property type="project" value="TreeGrafter"/>
</dbReference>
<evidence type="ECO:0000256" key="4">
    <source>
        <dbReference type="ARBA" id="ARBA00022927"/>
    </source>
</evidence>
<dbReference type="SUPFAM" id="SSF58038">
    <property type="entry name" value="SNARE fusion complex"/>
    <property type="match status" value="1"/>
</dbReference>
<feature type="domain" description="T-SNARE coiled-coil homology" evidence="8">
    <location>
        <begin position="85"/>
        <end position="147"/>
    </location>
</feature>
<dbReference type="GO" id="GO:0031902">
    <property type="term" value="C:late endosome membrane"/>
    <property type="evidence" value="ECO:0007669"/>
    <property type="project" value="TreeGrafter"/>
</dbReference>
<evidence type="ECO:0000256" key="2">
    <source>
        <dbReference type="ARBA" id="ARBA00022448"/>
    </source>
</evidence>
<dbReference type="GO" id="GO:0005484">
    <property type="term" value="F:SNAP receptor activity"/>
    <property type="evidence" value="ECO:0007669"/>
    <property type="project" value="TreeGrafter"/>
</dbReference>
<dbReference type="Pfam" id="PF12352">
    <property type="entry name" value="V-SNARE_C"/>
    <property type="match status" value="1"/>
</dbReference>
<dbReference type="Proteomes" id="UP001165080">
    <property type="component" value="Unassembled WGS sequence"/>
</dbReference>
<dbReference type="GO" id="GO:0031201">
    <property type="term" value="C:SNARE complex"/>
    <property type="evidence" value="ECO:0007669"/>
    <property type="project" value="TreeGrafter"/>
</dbReference>
<dbReference type="GO" id="GO:0012507">
    <property type="term" value="C:ER to Golgi transport vesicle membrane"/>
    <property type="evidence" value="ECO:0007669"/>
    <property type="project" value="TreeGrafter"/>
</dbReference>
<keyword evidence="4" id="KW-0653">Protein transport</keyword>
<evidence type="ECO:0000256" key="7">
    <source>
        <dbReference type="SAM" id="Phobius"/>
    </source>
</evidence>
<comment type="caution">
    <text evidence="9">The sequence shown here is derived from an EMBL/GenBank/DDBJ whole genome shotgun (WGS) entry which is preliminary data.</text>
</comment>
<comment type="subcellular location">
    <subcellularLocation>
        <location evidence="1">Membrane</location>
        <topology evidence="1">Single-pass type IV membrane protein</topology>
    </subcellularLocation>
</comment>